<accession>A0AAU9V2U0</accession>
<dbReference type="EMBL" id="CAKOGL010000026">
    <property type="protein sequence ID" value="CAH2103385.1"/>
    <property type="molecule type" value="Genomic_DNA"/>
</dbReference>
<evidence type="ECO:0000313" key="1">
    <source>
        <dbReference type="EMBL" id="CAH2103385.1"/>
    </source>
</evidence>
<gene>
    <name evidence="1" type="ORF">EEDITHA_LOCUS17907</name>
</gene>
<protein>
    <submittedName>
        <fullName evidence="1">Uncharacterized protein</fullName>
    </submittedName>
</protein>
<proteinExistence type="predicted"/>
<dbReference type="AlphaFoldDB" id="A0AAU9V2U0"/>
<sequence>MIPRLERGRLFFFPGHHTANERYGSNSLSAMSKSTLDAHTHLRQPGFEAILLETKRDSRQFSISLDNAACLRVSAA</sequence>
<evidence type="ECO:0000313" key="2">
    <source>
        <dbReference type="Proteomes" id="UP001153954"/>
    </source>
</evidence>
<comment type="caution">
    <text evidence="1">The sequence shown here is derived from an EMBL/GenBank/DDBJ whole genome shotgun (WGS) entry which is preliminary data.</text>
</comment>
<reference evidence="1" key="1">
    <citation type="submission" date="2022-03" db="EMBL/GenBank/DDBJ databases">
        <authorList>
            <person name="Tunstrom K."/>
        </authorList>
    </citation>
    <scope>NUCLEOTIDE SEQUENCE</scope>
</reference>
<keyword evidence="2" id="KW-1185">Reference proteome</keyword>
<organism evidence="1 2">
    <name type="scientific">Euphydryas editha</name>
    <name type="common">Edith's checkerspot</name>
    <dbReference type="NCBI Taxonomy" id="104508"/>
    <lineage>
        <taxon>Eukaryota</taxon>
        <taxon>Metazoa</taxon>
        <taxon>Ecdysozoa</taxon>
        <taxon>Arthropoda</taxon>
        <taxon>Hexapoda</taxon>
        <taxon>Insecta</taxon>
        <taxon>Pterygota</taxon>
        <taxon>Neoptera</taxon>
        <taxon>Endopterygota</taxon>
        <taxon>Lepidoptera</taxon>
        <taxon>Glossata</taxon>
        <taxon>Ditrysia</taxon>
        <taxon>Papilionoidea</taxon>
        <taxon>Nymphalidae</taxon>
        <taxon>Nymphalinae</taxon>
        <taxon>Euphydryas</taxon>
    </lineage>
</organism>
<dbReference type="Proteomes" id="UP001153954">
    <property type="component" value="Unassembled WGS sequence"/>
</dbReference>
<name>A0AAU9V2U0_EUPED</name>